<keyword evidence="7" id="KW-0143">Chaperone</keyword>
<dbReference type="Pfam" id="PF00254">
    <property type="entry name" value="FKBP_C"/>
    <property type="match status" value="1"/>
</dbReference>
<evidence type="ECO:0000256" key="8">
    <source>
        <dbReference type="ARBA" id="ARBA00023235"/>
    </source>
</evidence>
<reference evidence="13" key="1">
    <citation type="journal article" date="2014" name="Int. J. Syst. Evol. Microbiol.">
        <title>Complete genome sequence of Corynebacterium casei LMG S-19264T (=DSM 44701T), isolated from a smear-ripened cheese.</title>
        <authorList>
            <consortium name="US DOE Joint Genome Institute (JGI-PGF)"/>
            <person name="Walter F."/>
            <person name="Albersmeier A."/>
            <person name="Kalinowski J."/>
            <person name="Ruckert C."/>
        </authorList>
    </citation>
    <scope>NUCLEOTIDE SEQUENCE</scope>
    <source>
        <strain evidence="13">CGMCC 1.15958</strain>
    </source>
</reference>
<dbReference type="EMBL" id="BMKK01000002">
    <property type="protein sequence ID" value="GGD49356.1"/>
    <property type="molecule type" value="Genomic_DNA"/>
</dbReference>
<keyword evidence="14" id="KW-1185">Reference proteome</keyword>
<evidence type="ECO:0000256" key="1">
    <source>
        <dbReference type="ARBA" id="ARBA00000971"/>
    </source>
</evidence>
<dbReference type="GO" id="GO:0042026">
    <property type="term" value="P:protein refolding"/>
    <property type="evidence" value="ECO:0007669"/>
    <property type="project" value="UniProtKB-ARBA"/>
</dbReference>
<evidence type="ECO:0000313" key="14">
    <source>
        <dbReference type="Proteomes" id="UP000609064"/>
    </source>
</evidence>
<dbReference type="GO" id="GO:0005737">
    <property type="term" value="C:cytoplasm"/>
    <property type="evidence" value="ECO:0007669"/>
    <property type="project" value="UniProtKB-SubCell"/>
</dbReference>
<dbReference type="InterPro" id="IPR046357">
    <property type="entry name" value="PPIase_dom_sf"/>
</dbReference>
<keyword evidence="8 13" id="KW-0413">Isomerase</keyword>
<comment type="subcellular location">
    <subcellularLocation>
        <location evidence="2">Cytoplasm</location>
    </subcellularLocation>
</comment>
<comment type="catalytic activity">
    <reaction evidence="1">
        <text>[protein]-peptidylproline (omega=180) = [protein]-peptidylproline (omega=0)</text>
        <dbReference type="Rhea" id="RHEA:16237"/>
        <dbReference type="Rhea" id="RHEA-COMP:10747"/>
        <dbReference type="Rhea" id="RHEA-COMP:10748"/>
        <dbReference type="ChEBI" id="CHEBI:83833"/>
        <dbReference type="ChEBI" id="CHEBI:83834"/>
        <dbReference type="EC" id="5.2.1.8"/>
    </reaction>
</comment>
<evidence type="ECO:0000259" key="12">
    <source>
        <dbReference type="Pfam" id="PF00254"/>
    </source>
</evidence>
<comment type="caution">
    <text evidence="13">The sequence shown here is derived from an EMBL/GenBank/DDBJ whole genome shotgun (WGS) entry which is preliminary data.</text>
</comment>
<name>A0A916YM52_9BACT</name>
<dbReference type="Proteomes" id="UP000609064">
    <property type="component" value="Unassembled WGS sequence"/>
</dbReference>
<dbReference type="InterPro" id="IPR001179">
    <property type="entry name" value="PPIase_FKBP_dom"/>
</dbReference>
<keyword evidence="5" id="KW-0963">Cytoplasm</keyword>
<evidence type="ECO:0000256" key="5">
    <source>
        <dbReference type="ARBA" id="ARBA00022490"/>
    </source>
</evidence>
<gene>
    <name evidence="13" type="ORF">GCM10011514_11930</name>
</gene>
<evidence type="ECO:0000256" key="6">
    <source>
        <dbReference type="ARBA" id="ARBA00023110"/>
    </source>
</evidence>
<keyword evidence="6" id="KW-0697">Rotamase</keyword>
<evidence type="ECO:0000256" key="7">
    <source>
        <dbReference type="ARBA" id="ARBA00023186"/>
    </source>
</evidence>
<evidence type="ECO:0000256" key="3">
    <source>
        <dbReference type="ARBA" id="ARBA00006577"/>
    </source>
</evidence>
<dbReference type="GO" id="GO:0003755">
    <property type="term" value="F:peptidyl-prolyl cis-trans isomerase activity"/>
    <property type="evidence" value="ECO:0007669"/>
    <property type="project" value="UniProtKB-KW"/>
</dbReference>
<dbReference type="Gene3D" id="3.10.50.40">
    <property type="match status" value="1"/>
</dbReference>
<protein>
    <recommendedName>
        <fullName evidence="10">FKBP-type peptidyl-prolyl cis-trans isomerase SlyD</fullName>
        <ecNumber evidence="4">5.2.1.8</ecNumber>
    </recommendedName>
    <alternativeName>
        <fullName evidence="11">Metallochaperone SlyD</fullName>
    </alternativeName>
</protein>
<evidence type="ECO:0000256" key="11">
    <source>
        <dbReference type="ARBA" id="ARBA00042772"/>
    </source>
</evidence>
<reference evidence="13" key="2">
    <citation type="submission" date="2020-09" db="EMBL/GenBank/DDBJ databases">
        <authorList>
            <person name="Sun Q."/>
            <person name="Zhou Y."/>
        </authorList>
    </citation>
    <scope>NUCLEOTIDE SEQUENCE</scope>
    <source>
        <strain evidence="13">CGMCC 1.15958</strain>
    </source>
</reference>
<evidence type="ECO:0000313" key="13">
    <source>
        <dbReference type="EMBL" id="GGD49356.1"/>
    </source>
</evidence>
<evidence type="ECO:0000256" key="2">
    <source>
        <dbReference type="ARBA" id="ARBA00004496"/>
    </source>
</evidence>
<proteinExistence type="inferred from homology"/>
<dbReference type="AlphaFoldDB" id="A0A916YM52"/>
<dbReference type="RefSeq" id="WP_188765122.1">
    <property type="nucleotide sequence ID" value="NZ_BMKK01000002.1"/>
</dbReference>
<dbReference type="EC" id="5.2.1.8" evidence="4"/>
<accession>A0A916YM52</accession>
<dbReference type="PANTHER" id="PTHR47861:SF3">
    <property type="entry name" value="FKBP-TYPE PEPTIDYL-PROLYL CIS-TRANS ISOMERASE SLYD"/>
    <property type="match status" value="1"/>
</dbReference>
<comment type="function">
    <text evidence="9">Also involved in hydrogenase metallocenter assembly, probably by participating in the nickel insertion step. This function in hydrogenase biosynthesis requires chaperone activity and the presence of the metal-binding domain, but not PPIase activity.</text>
</comment>
<evidence type="ECO:0000256" key="4">
    <source>
        <dbReference type="ARBA" id="ARBA00013194"/>
    </source>
</evidence>
<evidence type="ECO:0000256" key="9">
    <source>
        <dbReference type="ARBA" id="ARBA00037071"/>
    </source>
</evidence>
<comment type="similarity">
    <text evidence="3">Belongs to the FKBP-type PPIase family.</text>
</comment>
<dbReference type="SUPFAM" id="SSF54534">
    <property type="entry name" value="FKBP-like"/>
    <property type="match status" value="1"/>
</dbReference>
<evidence type="ECO:0000256" key="10">
    <source>
        <dbReference type="ARBA" id="ARBA00040015"/>
    </source>
</evidence>
<dbReference type="PANTHER" id="PTHR47861">
    <property type="entry name" value="FKBP-TYPE PEPTIDYL-PROLYL CIS-TRANS ISOMERASE SLYD"/>
    <property type="match status" value="1"/>
</dbReference>
<feature type="domain" description="PPIase FKBP-type" evidence="12">
    <location>
        <begin position="3"/>
        <end position="76"/>
    </location>
</feature>
<sequence length="170" mass="18684">MKIEANKVVKIVYELEIGDGSNKEMLEIVQDDEPMVFIQGMSGLPEAFEAQLDGLQAGDEFKFSVDAADGYGEPDPEAVIDFPIENFKIEDGKVPEGMLEIGNMIPFSNDEGNRMNGRIVEITDEFVILDFNHPLAGQNMHFKGKVLGVRDATKDEIAHGHVHGEGGVVH</sequence>
<organism evidence="13 14">
    <name type="scientific">Emticicia aquatilis</name>
    <dbReference type="NCBI Taxonomy" id="1537369"/>
    <lineage>
        <taxon>Bacteria</taxon>
        <taxon>Pseudomonadati</taxon>
        <taxon>Bacteroidota</taxon>
        <taxon>Cytophagia</taxon>
        <taxon>Cytophagales</taxon>
        <taxon>Leadbetterellaceae</taxon>
        <taxon>Emticicia</taxon>
    </lineage>
</organism>